<proteinExistence type="predicted"/>
<gene>
    <name evidence="4" type="ORF">S7711_04193</name>
</gene>
<dbReference type="OrthoDB" id="64281at2759"/>
<evidence type="ECO:0000313" key="5">
    <source>
        <dbReference type="Proteomes" id="UP000028045"/>
    </source>
</evidence>
<evidence type="ECO:0000256" key="2">
    <source>
        <dbReference type="SAM" id="SignalP"/>
    </source>
</evidence>
<dbReference type="Proteomes" id="UP000028045">
    <property type="component" value="Unassembled WGS sequence"/>
</dbReference>
<feature type="region of interest" description="Disordered" evidence="1">
    <location>
        <begin position="322"/>
        <end position="361"/>
    </location>
</feature>
<organism evidence="4 5">
    <name type="scientific">Stachybotrys chartarum (strain CBS 109288 / IBT 7711)</name>
    <name type="common">Toxic black mold</name>
    <name type="synonym">Stilbospora chartarum</name>
    <dbReference type="NCBI Taxonomy" id="1280523"/>
    <lineage>
        <taxon>Eukaryota</taxon>
        <taxon>Fungi</taxon>
        <taxon>Dikarya</taxon>
        <taxon>Ascomycota</taxon>
        <taxon>Pezizomycotina</taxon>
        <taxon>Sordariomycetes</taxon>
        <taxon>Hypocreomycetidae</taxon>
        <taxon>Hypocreales</taxon>
        <taxon>Stachybotryaceae</taxon>
        <taxon>Stachybotrys</taxon>
    </lineage>
</organism>
<feature type="compositionally biased region" description="Low complexity" evidence="1">
    <location>
        <begin position="474"/>
        <end position="491"/>
    </location>
</feature>
<feature type="domain" description="DUF7492" evidence="3">
    <location>
        <begin position="21"/>
        <end position="234"/>
    </location>
</feature>
<evidence type="ECO:0000256" key="1">
    <source>
        <dbReference type="SAM" id="MobiDB-lite"/>
    </source>
</evidence>
<feature type="region of interest" description="Disordered" evidence="1">
    <location>
        <begin position="468"/>
        <end position="492"/>
    </location>
</feature>
<feature type="signal peptide" evidence="2">
    <location>
        <begin position="1"/>
        <end position="23"/>
    </location>
</feature>
<name>A0A084AIH4_STACB</name>
<feature type="compositionally biased region" description="Low complexity" evidence="1">
    <location>
        <begin position="325"/>
        <end position="349"/>
    </location>
</feature>
<sequence length="508" mass="54529">MRNPTTVTLRAGAFLAILSSVSAHSWVERARKIASNGTMVGEIGYARGFVPRGSTDPVFRDEIPQNILPASGQSAYSGDEILNKFPLDPNPQFPMLEASPGDQIALIHLENGHTTLPFNQPNKPKNRGTIFLYGTSSPKEQERLFDVHLVWNQDGTGGDGRGRLLSTRNYDDGRCYQPNDAELCLERAGEFSGQGADPLRELACQSAVTIPEDVEPGSIYTLYWYWDWPDLNPEAIDINSTTNGVFPWAGSFMRDGQDPSGLPMDVIARNESYSSVIDIKITEPIPATLGTKGKNYGSNFIQNQNVYEQAILEQLENPFQVEVNLPGGSPQQPSAPSSSALASSTVSSPITTRTAGSGGDNIATVTVTETVPPTTLVTTVYRTVPAGSPIPSQPTSSDDETSTVMVTLTTRVPEPSTVMVTQTTFVPVETPTIPGGGINLNESDQVSSATTSAFAVAPTNAPVFVSTNRPSEVSTAPESTSTLTPLPTSSEGPVFMRVRRSRWGFGSH</sequence>
<evidence type="ECO:0000313" key="4">
    <source>
        <dbReference type="EMBL" id="KEY65103.1"/>
    </source>
</evidence>
<dbReference type="EMBL" id="KL648713">
    <property type="protein sequence ID" value="KEY65103.1"/>
    <property type="molecule type" value="Genomic_DNA"/>
</dbReference>
<keyword evidence="2" id="KW-0732">Signal</keyword>
<feature type="chain" id="PRO_5001770721" description="DUF7492 domain-containing protein" evidence="2">
    <location>
        <begin position="24"/>
        <end position="508"/>
    </location>
</feature>
<evidence type="ECO:0000259" key="3">
    <source>
        <dbReference type="Pfam" id="PF24320"/>
    </source>
</evidence>
<dbReference type="HOGENOM" id="CLU_019095_2_0_1"/>
<protein>
    <recommendedName>
        <fullName evidence="3">DUF7492 domain-containing protein</fullName>
    </recommendedName>
</protein>
<accession>A0A084AIH4</accession>
<dbReference type="Pfam" id="PF24320">
    <property type="entry name" value="DUF7492"/>
    <property type="match status" value="1"/>
</dbReference>
<dbReference type="InterPro" id="IPR055915">
    <property type="entry name" value="DUF7492"/>
</dbReference>
<keyword evidence="5" id="KW-1185">Reference proteome</keyword>
<reference evidence="4 5" key="1">
    <citation type="journal article" date="2014" name="BMC Genomics">
        <title>Comparative genome sequencing reveals chemotype-specific gene clusters in the toxigenic black mold Stachybotrys.</title>
        <authorList>
            <person name="Semeiks J."/>
            <person name="Borek D."/>
            <person name="Otwinowski Z."/>
            <person name="Grishin N.V."/>
        </authorList>
    </citation>
    <scope>NUCLEOTIDE SEQUENCE [LARGE SCALE GENOMIC DNA]</scope>
    <source>
        <strain evidence="5">CBS 109288 / IBT 7711</strain>
    </source>
</reference>
<dbReference type="AlphaFoldDB" id="A0A084AIH4"/>